<protein>
    <submittedName>
        <fullName evidence="1">T9SS type B sorting domain-containing protein</fullName>
    </submittedName>
</protein>
<accession>A0A6M0IER8</accession>
<comment type="caution">
    <text evidence="1">The sequence shown here is derived from an EMBL/GenBank/DDBJ whole genome shotgun (WGS) entry which is preliminary data.</text>
</comment>
<dbReference type="InterPro" id="IPR026341">
    <property type="entry name" value="T9SS_type_B"/>
</dbReference>
<dbReference type="NCBIfam" id="TIGR04131">
    <property type="entry name" value="Bac_Flav_CTERM"/>
    <property type="match status" value="1"/>
</dbReference>
<evidence type="ECO:0000313" key="1">
    <source>
        <dbReference type="EMBL" id="NEU66769.1"/>
    </source>
</evidence>
<dbReference type="Proteomes" id="UP000477386">
    <property type="component" value="Unassembled WGS sequence"/>
</dbReference>
<dbReference type="Gene3D" id="2.60.40.10">
    <property type="entry name" value="Immunoglobulins"/>
    <property type="match status" value="2"/>
</dbReference>
<gene>
    <name evidence="1" type="ORF">GK091_07735</name>
</gene>
<dbReference type="AlphaFoldDB" id="A0A6M0IER8"/>
<evidence type="ECO:0000313" key="2">
    <source>
        <dbReference type="Proteomes" id="UP000477386"/>
    </source>
</evidence>
<reference evidence="1 2" key="1">
    <citation type="submission" date="2020-02" db="EMBL/GenBank/DDBJ databases">
        <title>Draft genome sequence of two Spirosoma agri KCTC 52727 and Spirosoma terrae KCTC 52035.</title>
        <authorList>
            <person name="Rojas J."/>
            <person name="Ambika Manirajan B."/>
            <person name="Ratering S."/>
            <person name="Suarez C."/>
            <person name="Schnell S."/>
        </authorList>
    </citation>
    <scope>NUCLEOTIDE SEQUENCE [LARGE SCALE GENOMIC DNA]</scope>
    <source>
        <strain evidence="1 2">KCTC 52727</strain>
    </source>
</reference>
<name>A0A6M0IER8_9BACT</name>
<dbReference type="Pfam" id="PF13585">
    <property type="entry name" value="CHU_C"/>
    <property type="match status" value="1"/>
</dbReference>
<sequence>MRISTFRVILFLLTLVYSFTSWATHQVGGQLEMRAIGDVPGHYHITVINYLEDGTTGISRQSNTGNLGIFRKRDNALMLPFTVRETAARQPIIYSNEFCAALRNLKFVTLTYEADIQLAPSSYADAAGYYISYQTRNRNAGINNISNPSQTGFTFYLEFPAIQQNGTLFVNSSPRFSPINGEYICLGDPFTFSFAATDADGDDLRYSLVTPLNQKGTGNTQNAVSAAPYPDVSWLSGFGATNAIPGSPTLSINEQTGQLAVTASQLGLFVFAVKVEEYRNGMRIGEVRRDFQFLVVDCPPATTPNPAVQVKDRALGIRSVTICRGDSTVIQATADANWNYQWRRDGVNLPHATTSSITVREAGEYTVVVSQKAACSKTGNSPGVIITVVGAEGKLSTSGHLCATTGSVQINMSGSTDVTYQWYMNGQAMSGKTTDSVTTSQPGKYWIVLTQQPTGCVFRTDTVGIDRSAAVQAAIQSATGSHRLCPQSSLALTGSGGVAYAWQKDGQTLSSIATSDANYSATAAGVYSLTATDAYGCTGISTAFTVEQIPPVTVTLDSIPDMCGTNVPIVTLIGSPPGGEYTGNGVAEAQFSAQKAGVGQHSVAYTVKAAPECVGTVATRKAVVAPIPTIQLTDSLTTYKGNTFTLDPVYSGNPNQYRWVSATYLSDDKAANPTITNILADITYTLDVKNSSGCEAKDTIHITVYERVWVPDAFTPNGDGLNDVLRLPGIEAFPEAVITIFNRWGEVVYLSNGGYVKPFDGTYNGNDLPTGVYPYTLRPIPGKPSMQGRLLLLRDHH</sequence>
<organism evidence="1 2">
    <name type="scientific">Spirosoma agri</name>
    <dbReference type="NCBI Taxonomy" id="1987381"/>
    <lineage>
        <taxon>Bacteria</taxon>
        <taxon>Pseudomonadati</taxon>
        <taxon>Bacteroidota</taxon>
        <taxon>Cytophagia</taxon>
        <taxon>Cytophagales</taxon>
        <taxon>Cytophagaceae</taxon>
        <taxon>Spirosoma</taxon>
    </lineage>
</organism>
<keyword evidence="2" id="KW-1185">Reference proteome</keyword>
<dbReference type="EMBL" id="JAAGNZ010000001">
    <property type="protein sequence ID" value="NEU66769.1"/>
    <property type="molecule type" value="Genomic_DNA"/>
</dbReference>
<dbReference type="InterPro" id="IPR013783">
    <property type="entry name" value="Ig-like_fold"/>
</dbReference>
<dbReference type="RefSeq" id="WP_164036009.1">
    <property type="nucleotide sequence ID" value="NZ_JAAGNZ010000001.1"/>
</dbReference>
<proteinExistence type="predicted"/>